<evidence type="ECO:0000313" key="1">
    <source>
        <dbReference type="EMBL" id="GFO06286.1"/>
    </source>
</evidence>
<accession>A0AAV4AI43</accession>
<keyword evidence="2" id="KW-1185">Reference proteome</keyword>
<dbReference type="AlphaFoldDB" id="A0AAV4AI43"/>
<sequence length="86" mass="9831">MSSESNGWSKHRMTRSRVLVVLGLRHSQKVCLCFSGCIYSRRVLRDLTILLELCPGSNGRLCWSRLGLKRLTSRLVAICPTRCTRH</sequence>
<comment type="caution">
    <text evidence="1">The sequence shown here is derived from an EMBL/GenBank/DDBJ whole genome shotgun (WGS) entry which is preliminary data.</text>
</comment>
<name>A0AAV4AI43_9GAST</name>
<dbReference type="EMBL" id="BLXT01003770">
    <property type="protein sequence ID" value="GFO06286.1"/>
    <property type="molecule type" value="Genomic_DNA"/>
</dbReference>
<evidence type="ECO:0000313" key="2">
    <source>
        <dbReference type="Proteomes" id="UP000735302"/>
    </source>
</evidence>
<reference evidence="1 2" key="1">
    <citation type="journal article" date="2021" name="Elife">
        <title>Chloroplast acquisition without the gene transfer in kleptoplastic sea slugs, Plakobranchus ocellatus.</title>
        <authorList>
            <person name="Maeda T."/>
            <person name="Takahashi S."/>
            <person name="Yoshida T."/>
            <person name="Shimamura S."/>
            <person name="Takaki Y."/>
            <person name="Nagai Y."/>
            <person name="Toyoda A."/>
            <person name="Suzuki Y."/>
            <person name="Arimoto A."/>
            <person name="Ishii H."/>
            <person name="Satoh N."/>
            <person name="Nishiyama T."/>
            <person name="Hasebe M."/>
            <person name="Maruyama T."/>
            <person name="Minagawa J."/>
            <person name="Obokata J."/>
            <person name="Shigenobu S."/>
        </authorList>
    </citation>
    <scope>NUCLEOTIDE SEQUENCE [LARGE SCALE GENOMIC DNA]</scope>
</reference>
<protein>
    <submittedName>
        <fullName evidence="1">Uncharacterized protein</fullName>
    </submittedName>
</protein>
<proteinExistence type="predicted"/>
<dbReference type="Proteomes" id="UP000735302">
    <property type="component" value="Unassembled WGS sequence"/>
</dbReference>
<organism evidence="1 2">
    <name type="scientific">Plakobranchus ocellatus</name>
    <dbReference type="NCBI Taxonomy" id="259542"/>
    <lineage>
        <taxon>Eukaryota</taxon>
        <taxon>Metazoa</taxon>
        <taxon>Spiralia</taxon>
        <taxon>Lophotrochozoa</taxon>
        <taxon>Mollusca</taxon>
        <taxon>Gastropoda</taxon>
        <taxon>Heterobranchia</taxon>
        <taxon>Euthyneura</taxon>
        <taxon>Panpulmonata</taxon>
        <taxon>Sacoglossa</taxon>
        <taxon>Placobranchoidea</taxon>
        <taxon>Plakobranchidae</taxon>
        <taxon>Plakobranchus</taxon>
    </lineage>
</organism>
<gene>
    <name evidence="1" type="ORF">PoB_003279100</name>
</gene>